<evidence type="ECO:0000313" key="4">
    <source>
        <dbReference type="Proteomes" id="UP000188320"/>
    </source>
</evidence>
<evidence type="ECO:0000313" key="3">
    <source>
        <dbReference type="EMBL" id="OMH83731.1"/>
    </source>
</evidence>
<proteinExistence type="predicted"/>
<name>A0A1R1PS04_ZANCU</name>
<evidence type="ECO:0008006" key="5">
    <source>
        <dbReference type="Google" id="ProtNLM"/>
    </source>
</evidence>
<comment type="caution">
    <text evidence="3">The sequence shown here is derived from an EMBL/GenBank/DDBJ whole genome shotgun (WGS) entry which is preliminary data.</text>
</comment>
<organism evidence="3 4">
    <name type="scientific">Zancudomyces culisetae</name>
    <name type="common">Gut fungus</name>
    <name type="synonym">Smittium culisetae</name>
    <dbReference type="NCBI Taxonomy" id="1213189"/>
    <lineage>
        <taxon>Eukaryota</taxon>
        <taxon>Fungi</taxon>
        <taxon>Fungi incertae sedis</taxon>
        <taxon>Zoopagomycota</taxon>
        <taxon>Kickxellomycotina</taxon>
        <taxon>Harpellomycetes</taxon>
        <taxon>Harpellales</taxon>
        <taxon>Legeriomycetaceae</taxon>
        <taxon>Zancudomyces</taxon>
    </lineage>
</organism>
<accession>A0A1R1PS04</accession>
<feature type="compositionally biased region" description="Polar residues" evidence="1">
    <location>
        <begin position="138"/>
        <end position="151"/>
    </location>
</feature>
<dbReference type="OrthoDB" id="5597238at2759"/>
<feature type="chain" id="PRO_5012458358" description="Transmembrane protein" evidence="2">
    <location>
        <begin position="23"/>
        <end position="183"/>
    </location>
</feature>
<sequence>MIVNTSTLACILVTLALSYCQSQRETLEETPGEKCVRDQCGGNAVNVKCIASCYGVPSPNETMVNQTNSCYVDCIAKRLTTDEYTLCVDYCVKNFYKPSTYIEPDMNSILSSKQKNNDDSNSSNQQSNEKNKSVNKNATLDNYKQNKQPKSQEILSDSNAALCRSNFTLALLGLAILFQSLIA</sequence>
<dbReference type="EMBL" id="LSSK01000318">
    <property type="protein sequence ID" value="OMH83731.1"/>
    <property type="molecule type" value="Genomic_DNA"/>
</dbReference>
<evidence type="ECO:0000256" key="2">
    <source>
        <dbReference type="SAM" id="SignalP"/>
    </source>
</evidence>
<evidence type="ECO:0000256" key="1">
    <source>
        <dbReference type="SAM" id="MobiDB-lite"/>
    </source>
</evidence>
<keyword evidence="2" id="KW-0732">Signal</keyword>
<keyword evidence="4" id="KW-1185">Reference proteome</keyword>
<feature type="signal peptide" evidence="2">
    <location>
        <begin position="1"/>
        <end position="22"/>
    </location>
</feature>
<reference evidence="4" key="1">
    <citation type="submission" date="2017-01" db="EMBL/GenBank/DDBJ databases">
        <authorList>
            <person name="Wang Y."/>
            <person name="White M."/>
            <person name="Kvist S."/>
            <person name="Moncalvo J.-M."/>
        </authorList>
    </citation>
    <scope>NUCLEOTIDE SEQUENCE [LARGE SCALE GENOMIC DNA]</scope>
    <source>
        <strain evidence="4">COL-18-3</strain>
    </source>
</reference>
<feature type="region of interest" description="Disordered" evidence="1">
    <location>
        <begin position="110"/>
        <end position="151"/>
    </location>
</feature>
<feature type="compositionally biased region" description="Low complexity" evidence="1">
    <location>
        <begin position="111"/>
        <end position="128"/>
    </location>
</feature>
<gene>
    <name evidence="3" type="ORF">AX774_g2745</name>
</gene>
<protein>
    <recommendedName>
        <fullName evidence="5">Transmembrane protein</fullName>
    </recommendedName>
</protein>
<dbReference type="AlphaFoldDB" id="A0A1R1PS04"/>
<dbReference type="Proteomes" id="UP000188320">
    <property type="component" value="Unassembled WGS sequence"/>
</dbReference>